<name>A0A6B3LZU8_9BACT</name>
<evidence type="ECO:0000256" key="1">
    <source>
        <dbReference type="SAM" id="Coils"/>
    </source>
</evidence>
<dbReference type="Pfam" id="PF07924">
    <property type="entry name" value="NuiA"/>
    <property type="match status" value="1"/>
</dbReference>
<sequence length="134" mass="15455">MNQEQLQNELKPLYDGLLMRSETDSPFEFYYFENTQGLPLNADTVAKLTGKSNGSEIKTEPLDHFFRNMVRLYPEDGEDRKQEAERYKKLQERLQALLQHVQVYKADEISITAYLLGQLPNGDIAGLRTVVVET</sequence>
<protein>
    <submittedName>
        <fullName evidence="2">Sugar-non-specific nuclease inhibitor NuiA-like protein</fullName>
    </submittedName>
</protein>
<dbReference type="SUPFAM" id="SSF82602">
    <property type="entry name" value="Nuclease A inhibitor (NuiA)"/>
    <property type="match status" value="1"/>
</dbReference>
<feature type="coiled-coil region" evidence="1">
    <location>
        <begin position="80"/>
        <end position="107"/>
    </location>
</feature>
<evidence type="ECO:0000313" key="3">
    <source>
        <dbReference type="Proteomes" id="UP000474777"/>
    </source>
</evidence>
<reference evidence="2 3" key="1">
    <citation type="submission" date="2020-02" db="EMBL/GenBank/DDBJ databases">
        <authorList>
            <person name="Kim M.K."/>
        </authorList>
    </citation>
    <scope>NUCLEOTIDE SEQUENCE [LARGE SCALE GENOMIC DNA]</scope>
    <source>
        <strain evidence="2 3">BT327</strain>
    </source>
</reference>
<organism evidence="2 3">
    <name type="scientific">Pontibacter burrus</name>
    <dbReference type="NCBI Taxonomy" id="2704466"/>
    <lineage>
        <taxon>Bacteria</taxon>
        <taxon>Pseudomonadati</taxon>
        <taxon>Bacteroidota</taxon>
        <taxon>Cytophagia</taxon>
        <taxon>Cytophagales</taxon>
        <taxon>Hymenobacteraceae</taxon>
        <taxon>Pontibacter</taxon>
    </lineage>
</organism>
<evidence type="ECO:0000313" key="2">
    <source>
        <dbReference type="EMBL" id="NEM98937.1"/>
    </source>
</evidence>
<keyword evidence="1" id="KW-0175">Coiled coil</keyword>
<dbReference type="InterPro" id="IPR012489">
    <property type="entry name" value="NucleaseA_inhib-like"/>
</dbReference>
<dbReference type="EMBL" id="JAAGWD010000006">
    <property type="protein sequence ID" value="NEM98937.1"/>
    <property type="molecule type" value="Genomic_DNA"/>
</dbReference>
<gene>
    <name evidence="2" type="ORF">GXP69_14635</name>
</gene>
<dbReference type="RefSeq" id="WP_163915820.1">
    <property type="nucleotide sequence ID" value="NZ_JAAGWD010000006.1"/>
</dbReference>
<dbReference type="AlphaFoldDB" id="A0A6B3LZU8"/>
<dbReference type="Gene3D" id="3.40.1460.10">
    <property type="entry name" value="Nuclease A inhibitor-like"/>
    <property type="match status" value="1"/>
</dbReference>
<accession>A0A6B3LZU8</accession>
<comment type="caution">
    <text evidence="2">The sequence shown here is derived from an EMBL/GenBank/DDBJ whole genome shotgun (WGS) entry which is preliminary data.</text>
</comment>
<keyword evidence="3" id="KW-1185">Reference proteome</keyword>
<dbReference type="Proteomes" id="UP000474777">
    <property type="component" value="Unassembled WGS sequence"/>
</dbReference>
<dbReference type="InterPro" id="IPR036587">
    <property type="entry name" value="NucleaseA_inhib-like_sf"/>
</dbReference>
<proteinExistence type="predicted"/>